<dbReference type="EMBL" id="FNHB01000001">
    <property type="protein sequence ID" value="SDL53895.1"/>
    <property type="molecule type" value="Genomic_DNA"/>
</dbReference>
<protein>
    <recommendedName>
        <fullName evidence="3">MJ0042 family finger-like domain-containing protein</fullName>
    </recommendedName>
</protein>
<gene>
    <name evidence="1" type="ORF">SAMN04488502_101149</name>
</gene>
<accession>A0A1G9KX25</accession>
<evidence type="ECO:0000313" key="1">
    <source>
        <dbReference type="EMBL" id="SDL53895.1"/>
    </source>
</evidence>
<dbReference type="AlphaFoldDB" id="A0A1G9KX25"/>
<evidence type="ECO:0008006" key="3">
    <source>
        <dbReference type="Google" id="ProtNLM"/>
    </source>
</evidence>
<proteinExistence type="predicted"/>
<sequence length="155" mass="17415">MILMTNLKERVAYLQGLTKGLNVSDQSAEGKILANIIDVLDDMANDFHNIYVAHQDLETYVETIDEDLTDLEEEIYEDTYLEDAEDEEFVEVQCPACHEAVTFESDILSEADAIEVTCPYCGGIVYDNTQEFDDDIEIEGTRMDLPLGNAIHPGI</sequence>
<dbReference type="NCBIfam" id="NF045650">
    <property type="entry name" value="CD1247_Nterm"/>
    <property type="match status" value="1"/>
</dbReference>
<evidence type="ECO:0000313" key="2">
    <source>
        <dbReference type="Proteomes" id="UP000214880"/>
    </source>
</evidence>
<dbReference type="STRING" id="146817.SAMN04488502_101149"/>
<reference evidence="1 2" key="1">
    <citation type="submission" date="2016-10" db="EMBL/GenBank/DDBJ databases">
        <authorList>
            <person name="de Groot N.N."/>
        </authorList>
    </citation>
    <scope>NUCLEOTIDE SEQUENCE [LARGE SCALE GENOMIC DNA]</scope>
    <source>
        <strain evidence="1 2">DSM 1736</strain>
    </source>
</reference>
<keyword evidence="2" id="KW-1185">Reference proteome</keyword>
<dbReference type="InterPro" id="IPR054688">
    <property type="entry name" value="CD1247_N"/>
</dbReference>
<dbReference type="Proteomes" id="UP000214880">
    <property type="component" value="Unassembled WGS sequence"/>
</dbReference>
<name>A0A1G9KX25_9FIRM</name>
<organism evidence="1 2">
    <name type="scientific">Dendrosporobacter quercicolus</name>
    <dbReference type="NCBI Taxonomy" id="146817"/>
    <lineage>
        <taxon>Bacteria</taxon>
        <taxon>Bacillati</taxon>
        <taxon>Bacillota</taxon>
        <taxon>Negativicutes</taxon>
        <taxon>Selenomonadales</taxon>
        <taxon>Sporomusaceae</taxon>
        <taxon>Dendrosporobacter</taxon>
    </lineage>
</organism>